<dbReference type="HOGENOM" id="CLU_061168_0_0_6"/>
<gene>
    <name evidence="1" type="ORF">OU5_P0318</name>
</gene>
<dbReference type="Proteomes" id="UP000026913">
    <property type="component" value="Plasmid unnamed"/>
</dbReference>
<proteinExistence type="predicted"/>
<organism evidence="1 2">
    <name type="scientific">Pseudomonas mandelii JR-1</name>
    <dbReference type="NCBI Taxonomy" id="1147786"/>
    <lineage>
        <taxon>Bacteria</taxon>
        <taxon>Pseudomonadati</taxon>
        <taxon>Pseudomonadota</taxon>
        <taxon>Gammaproteobacteria</taxon>
        <taxon>Pseudomonadales</taxon>
        <taxon>Pseudomonadaceae</taxon>
        <taxon>Pseudomonas</taxon>
    </lineage>
</organism>
<sequence length="314" mass="35729">MAIEPFLTVGKARDGELVSIDTQNSGLCDLVCPFCLRALVAVRGQVRIHHFRHDGSTCRESKRPLFLIPGWDHFNLSLPASVVDELFYQTSKSYFPSYLDRKPSLMIGRMERYGLIEHGYRGNWQLTDTAQVVTGMLSLSKFDPWLRKRLQERLCEKRGLVAAGQLHPAHYQVEASRQEQILSATLYLFELVSADGATFYKIGRTLRNVEQRLAEVSRDMKLMLHVPIQGKILKAIEGAGHIEKYTLWKYRASLLAIGRYQEYLQLMPGDLRGLKSELTRFENSRDAFNESEVVIASGKWTNEGRVPGPTRDPG</sequence>
<dbReference type="EMBL" id="CP005961">
    <property type="protein sequence ID" value="AHZ73570.1"/>
    <property type="molecule type" value="Genomic_DNA"/>
</dbReference>
<accession>A0A024ELV5</accession>
<keyword evidence="1" id="KW-0614">Plasmid</keyword>
<protein>
    <recommendedName>
        <fullName evidence="3">GIY-YIG nuclease family protein</fullName>
    </recommendedName>
</protein>
<name>A0A024ELV5_9PSED</name>
<evidence type="ECO:0000313" key="1">
    <source>
        <dbReference type="EMBL" id="AHZ73570.1"/>
    </source>
</evidence>
<evidence type="ECO:0000313" key="2">
    <source>
        <dbReference type="Proteomes" id="UP000026913"/>
    </source>
</evidence>
<dbReference type="KEGG" id="pman:OU5_P0318"/>
<geneLocation type="plasmid" evidence="2"/>
<evidence type="ECO:0008006" key="3">
    <source>
        <dbReference type="Google" id="ProtNLM"/>
    </source>
</evidence>
<reference evidence="1 2" key="1">
    <citation type="journal article" date="2012" name="J. Bacteriol.">
        <title>Genome sequence of cold-adapted Pseudomonas mandelii strain JR-1.</title>
        <authorList>
            <person name="Jang S.H."/>
            <person name="Kim J."/>
            <person name="Kim J."/>
            <person name="Hong S."/>
            <person name="Lee C."/>
        </authorList>
    </citation>
    <scope>NUCLEOTIDE SEQUENCE [LARGE SCALE GENOMIC DNA]</scope>
    <source>
        <strain evidence="1 2">JR-1</strain>
        <plasmid evidence="2">Plasmid</plasmid>
    </source>
</reference>
<dbReference type="AlphaFoldDB" id="A0A024ELV5"/>